<name>A0ABN8X2Z7_9GAMM</name>
<accession>A0ABN8X2Z7</accession>
<dbReference type="Proteomes" id="UP001162030">
    <property type="component" value="Chromosome"/>
</dbReference>
<keyword evidence="2" id="KW-1185">Reference proteome</keyword>
<organism evidence="1 2">
    <name type="scientific">Methylocaldum szegediense</name>
    <dbReference type="NCBI Taxonomy" id="73780"/>
    <lineage>
        <taxon>Bacteria</taxon>
        <taxon>Pseudomonadati</taxon>
        <taxon>Pseudomonadota</taxon>
        <taxon>Gammaproteobacteria</taxon>
        <taxon>Methylococcales</taxon>
        <taxon>Methylococcaceae</taxon>
        <taxon>Methylocaldum</taxon>
    </lineage>
</organism>
<evidence type="ECO:0000313" key="2">
    <source>
        <dbReference type="Proteomes" id="UP001162030"/>
    </source>
</evidence>
<dbReference type="EMBL" id="OX458333">
    <property type="protein sequence ID" value="CAI8843991.1"/>
    <property type="molecule type" value="Genomic_DNA"/>
</dbReference>
<evidence type="ECO:0000313" key="1">
    <source>
        <dbReference type="EMBL" id="CAI8843991.1"/>
    </source>
</evidence>
<proteinExistence type="predicted"/>
<gene>
    <name evidence="1" type="ORF">MSZNOR_2383</name>
</gene>
<sequence length="30" mass="3437">MAHHPQLEARIIGTIPAMAEDCWYFSSVYV</sequence>
<reference evidence="1 2" key="1">
    <citation type="submission" date="2023-03" db="EMBL/GenBank/DDBJ databases">
        <authorList>
            <person name="Pearce D."/>
        </authorList>
    </citation>
    <scope>NUCLEOTIDE SEQUENCE [LARGE SCALE GENOMIC DNA]</scope>
    <source>
        <strain evidence="1">Msz</strain>
    </source>
</reference>
<protein>
    <submittedName>
        <fullName evidence="1">Uncharacterized protein</fullName>
    </submittedName>
</protein>